<feature type="domain" description="IraD/Gp25-like" evidence="1">
    <location>
        <begin position="39"/>
        <end position="139"/>
    </location>
</feature>
<dbReference type="InterPro" id="IPR017737">
    <property type="entry name" value="TssE1-like"/>
</dbReference>
<name>A0A3B0XTK2_9ZZZZ</name>
<organism evidence="2">
    <name type="scientific">hydrothermal vent metagenome</name>
    <dbReference type="NCBI Taxonomy" id="652676"/>
    <lineage>
        <taxon>unclassified sequences</taxon>
        <taxon>metagenomes</taxon>
        <taxon>ecological metagenomes</taxon>
    </lineage>
</organism>
<gene>
    <name evidence="2" type="ORF">MNBD_GAMMA09-2400</name>
</gene>
<dbReference type="InterPro" id="IPR053176">
    <property type="entry name" value="T6SS_TssE1-like"/>
</dbReference>
<dbReference type="PANTHER" id="PTHR38595">
    <property type="entry name" value="CYTOPLASMIC PROTEIN-RELATED"/>
    <property type="match status" value="1"/>
</dbReference>
<dbReference type="Gene3D" id="3.10.450.40">
    <property type="match status" value="1"/>
</dbReference>
<evidence type="ECO:0000313" key="2">
    <source>
        <dbReference type="EMBL" id="VAW68070.1"/>
    </source>
</evidence>
<proteinExistence type="predicted"/>
<dbReference type="SUPFAM" id="SSF160719">
    <property type="entry name" value="gpW/gp25-like"/>
    <property type="match status" value="1"/>
</dbReference>
<accession>A0A3B0XTK2</accession>
<sequence>MARVDKKKKLRPSILDRLFDNDLNNNVEVDLDQHQKLKQLRDSVRRDLENLLNTRFRMIEPADEYSELKKSLLNYGLPDLATVNISDSEKRKKFIQHLESILIEFEPRFKTVKVTYMENSDILDRTLRFRIDATLYADPSPEVVVFDSILEPVTRNVNVEELSHG</sequence>
<dbReference type="AlphaFoldDB" id="A0A3B0XTK2"/>
<reference evidence="2" key="1">
    <citation type="submission" date="2018-06" db="EMBL/GenBank/DDBJ databases">
        <authorList>
            <person name="Zhirakovskaya E."/>
        </authorList>
    </citation>
    <scope>NUCLEOTIDE SEQUENCE</scope>
</reference>
<evidence type="ECO:0000259" key="1">
    <source>
        <dbReference type="Pfam" id="PF04965"/>
    </source>
</evidence>
<dbReference type="PANTHER" id="PTHR38595:SF1">
    <property type="entry name" value="TYPE VI SECRETION SYSTEM COMPONENT TSSE1"/>
    <property type="match status" value="1"/>
</dbReference>
<dbReference type="NCBIfam" id="TIGR03357">
    <property type="entry name" value="VI_zyme"/>
    <property type="match status" value="1"/>
</dbReference>
<dbReference type="Pfam" id="PF04965">
    <property type="entry name" value="GPW_gp25"/>
    <property type="match status" value="1"/>
</dbReference>
<dbReference type="EMBL" id="UOFI01000115">
    <property type="protein sequence ID" value="VAW68070.1"/>
    <property type="molecule type" value="Genomic_DNA"/>
</dbReference>
<dbReference type="InterPro" id="IPR007048">
    <property type="entry name" value="IraD/Gp25-like"/>
</dbReference>
<protein>
    <submittedName>
        <fullName evidence="2">Uncharacterized protein ImpF</fullName>
    </submittedName>
</protein>